<comment type="caution">
    <text evidence="15">The sequence shown here is derived from an EMBL/GenBank/DDBJ whole genome shotgun (WGS) entry which is preliminary data.</text>
</comment>
<keyword evidence="10 12" id="KW-0472">Membrane</keyword>
<evidence type="ECO:0000259" key="13">
    <source>
        <dbReference type="PROSITE" id="PS50004"/>
    </source>
</evidence>
<dbReference type="GO" id="GO:0006869">
    <property type="term" value="P:lipid transport"/>
    <property type="evidence" value="ECO:0007669"/>
    <property type="project" value="UniProtKB-KW"/>
</dbReference>
<evidence type="ECO:0000256" key="10">
    <source>
        <dbReference type="ARBA" id="ARBA00023136"/>
    </source>
</evidence>
<evidence type="ECO:0000259" key="14">
    <source>
        <dbReference type="PROSITE" id="PS51847"/>
    </source>
</evidence>
<dbReference type="CDD" id="cd21676">
    <property type="entry name" value="SMP_Mug190"/>
    <property type="match status" value="1"/>
</dbReference>
<evidence type="ECO:0000256" key="6">
    <source>
        <dbReference type="ARBA" id="ARBA00022824"/>
    </source>
</evidence>
<evidence type="ECO:0000313" key="15">
    <source>
        <dbReference type="EMBL" id="KAK2626078.1"/>
    </source>
</evidence>
<evidence type="ECO:0000256" key="9">
    <source>
        <dbReference type="ARBA" id="ARBA00023121"/>
    </source>
</evidence>
<dbReference type="GO" id="GO:0005789">
    <property type="term" value="C:endoplasmic reticulum membrane"/>
    <property type="evidence" value="ECO:0007669"/>
    <property type="project" value="UniProtKB-SubCell"/>
</dbReference>
<protein>
    <submittedName>
        <fullName evidence="15">Uncharacterized protein</fullName>
    </submittedName>
</protein>
<evidence type="ECO:0000256" key="11">
    <source>
        <dbReference type="SAM" id="MobiDB-lite"/>
    </source>
</evidence>
<feature type="transmembrane region" description="Helical" evidence="12">
    <location>
        <begin position="190"/>
        <end position="209"/>
    </location>
</feature>
<feature type="region of interest" description="Disordered" evidence="11">
    <location>
        <begin position="31"/>
        <end position="50"/>
    </location>
</feature>
<keyword evidence="2" id="KW-0813">Transport</keyword>
<dbReference type="Pfam" id="PF00168">
    <property type="entry name" value="C2"/>
    <property type="match status" value="2"/>
</dbReference>
<keyword evidence="6" id="KW-0256">Endoplasmic reticulum</keyword>
<organism evidence="15 16">
    <name type="scientific">Diplocarpon rosae</name>
    <dbReference type="NCBI Taxonomy" id="946125"/>
    <lineage>
        <taxon>Eukaryota</taxon>
        <taxon>Fungi</taxon>
        <taxon>Dikarya</taxon>
        <taxon>Ascomycota</taxon>
        <taxon>Pezizomycotina</taxon>
        <taxon>Leotiomycetes</taxon>
        <taxon>Helotiales</taxon>
        <taxon>Drepanopezizaceae</taxon>
        <taxon>Diplocarpon</taxon>
    </lineage>
</organism>
<name>A0AAD9SWY6_9HELO</name>
<feature type="transmembrane region" description="Helical" evidence="12">
    <location>
        <begin position="165"/>
        <end position="184"/>
    </location>
</feature>
<dbReference type="InterPro" id="IPR057349">
    <property type="entry name" value="C2_Mug190_3rd"/>
</dbReference>
<feature type="domain" description="C2" evidence="13">
    <location>
        <begin position="470"/>
        <end position="595"/>
    </location>
</feature>
<evidence type="ECO:0000256" key="2">
    <source>
        <dbReference type="ARBA" id="ARBA00022448"/>
    </source>
</evidence>
<dbReference type="GO" id="GO:0061817">
    <property type="term" value="P:endoplasmic reticulum-plasma membrane tethering"/>
    <property type="evidence" value="ECO:0007669"/>
    <property type="project" value="InterPro"/>
</dbReference>
<comment type="subcellular location">
    <subcellularLocation>
        <location evidence="1">Endoplasmic reticulum membrane</location>
    </subcellularLocation>
</comment>
<keyword evidence="3" id="KW-0597">Phosphoprotein</keyword>
<evidence type="ECO:0000256" key="1">
    <source>
        <dbReference type="ARBA" id="ARBA00004586"/>
    </source>
</evidence>
<evidence type="ECO:0000256" key="5">
    <source>
        <dbReference type="ARBA" id="ARBA00022737"/>
    </source>
</evidence>
<keyword evidence="7 12" id="KW-1133">Transmembrane helix</keyword>
<feature type="domain" description="C2" evidence="13">
    <location>
        <begin position="654"/>
        <end position="797"/>
    </location>
</feature>
<evidence type="ECO:0000256" key="7">
    <source>
        <dbReference type="ARBA" id="ARBA00022989"/>
    </source>
</evidence>
<reference evidence="15" key="1">
    <citation type="submission" date="2023-06" db="EMBL/GenBank/DDBJ databases">
        <title>Draft genome of Marssonina rosae.</title>
        <authorList>
            <person name="Cheng Q."/>
        </authorList>
    </citation>
    <scope>NUCLEOTIDE SEQUENCE</scope>
    <source>
        <strain evidence="15">R4</strain>
    </source>
</reference>
<evidence type="ECO:0000313" key="16">
    <source>
        <dbReference type="Proteomes" id="UP001285354"/>
    </source>
</evidence>
<dbReference type="InterPro" id="IPR000008">
    <property type="entry name" value="C2_dom"/>
</dbReference>
<dbReference type="Proteomes" id="UP001285354">
    <property type="component" value="Unassembled WGS sequence"/>
</dbReference>
<proteinExistence type="predicted"/>
<dbReference type="InterPro" id="IPR037765">
    <property type="entry name" value="C2B_Tricalbin"/>
</dbReference>
<feature type="region of interest" description="Disordered" evidence="11">
    <location>
        <begin position="87"/>
        <end position="114"/>
    </location>
</feature>
<gene>
    <name evidence="15" type="ORF">QTJ16_004340</name>
</gene>
<dbReference type="PROSITE" id="PS51847">
    <property type="entry name" value="SMP"/>
    <property type="match status" value="1"/>
</dbReference>
<dbReference type="Pfam" id="PF25331">
    <property type="entry name" value="C2_Mug190_3rd"/>
    <property type="match status" value="1"/>
</dbReference>
<dbReference type="InterPro" id="IPR031468">
    <property type="entry name" value="SMP_LBD"/>
</dbReference>
<keyword evidence="4 12" id="KW-0812">Transmembrane</keyword>
<dbReference type="InterPro" id="IPR035892">
    <property type="entry name" value="C2_domain_sf"/>
</dbReference>
<accession>A0AAD9SWY6</accession>
<dbReference type="Gene3D" id="2.60.40.150">
    <property type="entry name" value="C2 domain"/>
    <property type="match status" value="2"/>
</dbReference>
<feature type="region of interest" description="Disordered" evidence="11">
    <location>
        <begin position="305"/>
        <end position="339"/>
    </location>
</feature>
<dbReference type="GO" id="GO:0008289">
    <property type="term" value="F:lipid binding"/>
    <property type="evidence" value="ECO:0007669"/>
    <property type="project" value="UniProtKB-KW"/>
</dbReference>
<dbReference type="PANTHER" id="PTHR47348">
    <property type="entry name" value="MEIOTICALLY UP-REGULATED GENE 190 PROTEIN"/>
    <property type="match status" value="1"/>
</dbReference>
<sequence length="1288" mass="143498">MPPYSARNKVPTIQKLGEELAQRLNLQNADASKAAAGKDPEKVAKAKAASRRRVIDPTTKNEVVIQDVDGDFADSIRRPKITVPIAGLNSDCAPQPKNVPGVPKPHLPGGEGEEYRATLDDLAPPEANPDKTKDLLHHSKNYEVIYHPLPVADLQKSFYGLERTVMYTTIAATVGLALLNWIFLGGGVKGLIGSIFAGIILSSGIHLWLRKVQEGANAVNWDAERRRATAATESLVPESVEWMNSLIGIVWNLINPEMFVAMADTLEDVMQASVPPSLIQNVKVSSIGLGDQPFKILSLRSLPSADEDKGHGKEMANGGGLSKEEKDKKAEQRELEGEDDPSMKYYNLEASFAYHAIPAKGVIGKAKNLHLEVVFYLGVQGLFGVPLPIFVELNGIIGTIRLRFQLTPNPPFLRNLTFTFMGLPKIDASAVPLTSKGINVLDLPLVSGFINSSIAAALDIYVAPKSLIMDMSKILQGDAVKKETDAIGLIYIKLKRAEGIPAQDKSGKSDPFITLAYSEFGKPVYCSRIIEQELDPTWNEQTCLLVYQDQLTAGEKLSIELWDSDTVGGDDKVGNVGFDLRDLIKDYANKIVERSDELRNDKGEKLSGRLHWDIGYFPRSKFKKSMQTDGKDDTIPAQIRDRAEFSDEKGTVITEQEVGVTTTPPDPSLPSGICSILIHQIENLEVERASGSFGSYEPWTPAQITGENTDEEGEELPSSYCTILQDDELVFRTRTKVHSSNPIFNAQTERFVRDWRNAVFTITCRNSINREHDSILGAITIKLSEVLHTSSQATKIFALDGGMGYGRIMVSVLFRSVDLQLPRNLLGWDLGSFELLGDKVIVENDNSNLLKSSRIAIHTDVGKSSISRKWIEQDARNTAWNLQRIKEGGKDMQKHRIIVPVRRRYQAPVRLEFFSKGSRKPVAYAIYWLCDLVDNKETALSIPIYKTPMPKQMTQNYISDIDMDKIQSERVGTVKMTVRFKMGMDDSHLQWLKNNNQRETYESWLCTVAEGYRTRVVKRETPEKVKELVREGKIVGYDSGKSDIMSDYGTIRHDKTGSSSETSASEHDSEDEDPEPVKVPREAPGYEQEVDNYHETSTDEQWAGFNGEITKYTSVPSSIVSDDRESLHVQEDFTDSEIDDEDLKKRRQKQDKIHSKHDLHRKQRGTMNIKAVRHMKFLKDEIKVAGHKLKGRFSMKGKEPGGNNVLYIEAVDIRELAEKLADAADAAEAVLKGAVFYEKGFGKVGFGGDPVFTDLDVLTTEGDIVHFVGFYTVRDLIGFLKASLMLTP</sequence>
<dbReference type="PANTHER" id="PTHR47348:SF3">
    <property type="entry name" value="MEIOTICALLY UP-REGULATED GENE 190 PROTEIN"/>
    <property type="match status" value="1"/>
</dbReference>
<dbReference type="PROSITE" id="PS50004">
    <property type="entry name" value="C2"/>
    <property type="match status" value="2"/>
</dbReference>
<feature type="domain" description="SMP-LTD" evidence="14">
    <location>
        <begin position="236"/>
        <end position="472"/>
    </location>
</feature>
<evidence type="ECO:0000256" key="4">
    <source>
        <dbReference type="ARBA" id="ARBA00022692"/>
    </source>
</evidence>
<keyword evidence="8" id="KW-0445">Lipid transport</keyword>
<dbReference type="Pfam" id="PF25669">
    <property type="entry name" value="SMP_MUG190-like"/>
    <property type="match status" value="1"/>
</dbReference>
<keyword evidence="5" id="KW-0677">Repeat</keyword>
<feature type="region of interest" description="Disordered" evidence="11">
    <location>
        <begin position="1045"/>
        <end position="1102"/>
    </location>
</feature>
<feature type="compositionally biased region" description="Basic and acidic residues" evidence="11">
    <location>
        <begin position="322"/>
        <end position="335"/>
    </location>
</feature>
<keyword evidence="16" id="KW-1185">Reference proteome</keyword>
<dbReference type="EMBL" id="JAUBYV010000006">
    <property type="protein sequence ID" value="KAK2626078.1"/>
    <property type="molecule type" value="Genomic_DNA"/>
</dbReference>
<evidence type="ECO:0000256" key="8">
    <source>
        <dbReference type="ARBA" id="ARBA00023055"/>
    </source>
</evidence>
<dbReference type="SUPFAM" id="SSF49562">
    <property type="entry name" value="C2 domain (Calcium/lipid-binding domain, CaLB)"/>
    <property type="match status" value="2"/>
</dbReference>
<dbReference type="CDD" id="cd04052">
    <property type="entry name" value="C2B_Tricalbin-like"/>
    <property type="match status" value="1"/>
</dbReference>
<evidence type="ECO:0000256" key="12">
    <source>
        <dbReference type="SAM" id="Phobius"/>
    </source>
</evidence>
<evidence type="ECO:0000256" key="3">
    <source>
        <dbReference type="ARBA" id="ARBA00022553"/>
    </source>
</evidence>
<dbReference type="SMART" id="SM00239">
    <property type="entry name" value="C2"/>
    <property type="match status" value="2"/>
</dbReference>
<keyword evidence="9" id="KW-0446">Lipid-binding</keyword>